<dbReference type="PROSITE" id="PS00062">
    <property type="entry name" value="ALDOKETO_REDUCTASE_2"/>
    <property type="match status" value="1"/>
</dbReference>
<keyword evidence="3" id="KW-0560">Oxidoreductase</keyword>
<dbReference type="EMBL" id="JAVHJO010000014">
    <property type="protein sequence ID" value="KAK6528675.1"/>
    <property type="molecule type" value="Genomic_DNA"/>
</dbReference>
<accession>A0AAV9WWJ9</accession>
<dbReference type="InterPro" id="IPR018170">
    <property type="entry name" value="Aldo/ket_reductase_CS"/>
</dbReference>
<dbReference type="PANTHER" id="PTHR43827:SF3">
    <property type="entry name" value="NADP-DEPENDENT OXIDOREDUCTASE DOMAIN-CONTAINING PROTEIN"/>
    <property type="match status" value="1"/>
</dbReference>
<dbReference type="GO" id="GO:0016616">
    <property type="term" value="F:oxidoreductase activity, acting on the CH-OH group of donors, NAD or NADP as acceptor"/>
    <property type="evidence" value="ECO:0007669"/>
    <property type="project" value="UniProtKB-ARBA"/>
</dbReference>
<keyword evidence="2" id="KW-0521">NADP</keyword>
<reference evidence="5 6" key="1">
    <citation type="submission" date="2019-10" db="EMBL/GenBank/DDBJ databases">
        <authorList>
            <person name="Palmer J.M."/>
        </authorList>
    </citation>
    <scope>NUCLEOTIDE SEQUENCE [LARGE SCALE GENOMIC DNA]</scope>
    <source>
        <strain evidence="5 6">TWF694</strain>
    </source>
</reference>
<evidence type="ECO:0000259" key="4">
    <source>
        <dbReference type="Pfam" id="PF00248"/>
    </source>
</evidence>
<gene>
    <name evidence="5" type="ORF">TWF694_003921</name>
</gene>
<evidence type="ECO:0000256" key="1">
    <source>
        <dbReference type="ARBA" id="ARBA00007905"/>
    </source>
</evidence>
<dbReference type="SUPFAM" id="SSF51430">
    <property type="entry name" value="NAD(P)-linked oxidoreductase"/>
    <property type="match status" value="1"/>
</dbReference>
<dbReference type="Proteomes" id="UP001365542">
    <property type="component" value="Unassembled WGS sequence"/>
</dbReference>
<keyword evidence="6" id="KW-1185">Reference proteome</keyword>
<comment type="similarity">
    <text evidence="1">Belongs to the aldo/keto reductase family.</text>
</comment>
<dbReference type="InterPro" id="IPR044494">
    <property type="entry name" value="AKR3C2/3"/>
</dbReference>
<dbReference type="PRINTS" id="PR00069">
    <property type="entry name" value="ALDKETRDTASE"/>
</dbReference>
<name>A0AAV9WWJ9_9PEZI</name>
<evidence type="ECO:0000256" key="2">
    <source>
        <dbReference type="ARBA" id="ARBA00022857"/>
    </source>
</evidence>
<evidence type="ECO:0000313" key="6">
    <source>
        <dbReference type="Proteomes" id="UP001365542"/>
    </source>
</evidence>
<dbReference type="InterPro" id="IPR036812">
    <property type="entry name" value="NAD(P)_OxRdtase_dom_sf"/>
</dbReference>
<protein>
    <recommendedName>
        <fullName evidence="4">NADP-dependent oxidoreductase domain-containing protein</fullName>
    </recommendedName>
</protein>
<dbReference type="AlphaFoldDB" id="A0AAV9WWJ9"/>
<dbReference type="CDD" id="cd19120">
    <property type="entry name" value="AKR_AKR3C2-3"/>
    <property type="match status" value="1"/>
</dbReference>
<evidence type="ECO:0000256" key="3">
    <source>
        <dbReference type="ARBA" id="ARBA00023002"/>
    </source>
</evidence>
<proteinExistence type="inferred from homology"/>
<dbReference type="InterPro" id="IPR023210">
    <property type="entry name" value="NADP_OxRdtase_dom"/>
</dbReference>
<dbReference type="GO" id="GO:0016652">
    <property type="term" value="F:oxidoreductase activity, acting on NAD(P)H as acceptor"/>
    <property type="evidence" value="ECO:0007669"/>
    <property type="project" value="InterPro"/>
</dbReference>
<feature type="domain" description="NADP-dependent oxidoreductase" evidence="4">
    <location>
        <begin position="92"/>
        <end position="344"/>
    </location>
</feature>
<evidence type="ECO:0000313" key="5">
    <source>
        <dbReference type="EMBL" id="KAK6528675.1"/>
    </source>
</evidence>
<organism evidence="5 6">
    <name type="scientific">Orbilia ellipsospora</name>
    <dbReference type="NCBI Taxonomy" id="2528407"/>
    <lineage>
        <taxon>Eukaryota</taxon>
        <taxon>Fungi</taxon>
        <taxon>Dikarya</taxon>
        <taxon>Ascomycota</taxon>
        <taxon>Pezizomycotina</taxon>
        <taxon>Orbiliomycetes</taxon>
        <taxon>Orbiliales</taxon>
        <taxon>Orbiliaceae</taxon>
        <taxon>Orbilia</taxon>
    </lineage>
</organism>
<dbReference type="Gene3D" id="3.20.20.100">
    <property type="entry name" value="NADP-dependent oxidoreductase domain"/>
    <property type="match status" value="1"/>
</dbReference>
<dbReference type="InterPro" id="IPR020471">
    <property type="entry name" value="AKR"/>
</dbReference>
<comment type="caution">
    <text evidence="5">The sequence shown here is derived from an EMBL/GenBank/DDBJ whole genome shotgun (WGS) entry which is preliminary data.</text>
</comment>
<sequence length="360" mass="39778">MPCCAYPTLRFLASKSTSTVPKTIGTGVLFSAAILRSKNLPSNFQNFILIPGRFLQNSSSTCATKMSDISETKSLSSFPLSHGGSIPIVAYGLGTANYKSGRSDLDKAVIADTKTAIKIGFTHLDGAEVYGNEEELGISIRESGIPRSQLFVTTKVHKSISSPKNALTTSLEKLGTEYVNLYLIHAPFWDEKEKGITIEAAWQEMEEIYREGRAKAIGVSNFSIPELKRIADVAKIQPAVNQIEYHPYLQSPELVAYHRQHGILTAAYGPLVPITKGAPGPLDDLITNLSEKYSKSPTQILLRWAIDMGAVAITTSSKEWRMKEALEVSSFKLDSEDVENIRKIGTQKQRRVFWTKNFKD</sequence>
<dbReference type="FunFam" id="3.20.20.100:FF:000002">
    <property type="entry name" value="2,5-diketo-D-gluconic acid reductase A"/>
    <property type="match status" value="1"/>
</dbReference>
<dbReference type="Pfam" id="PF00248">
    <property type="entry name" value="Aldo_ket_red"/>
    <property type="match status" value="1"/>
</dbReference>
<dbReference type="PANTHER" id="PTHR43827">
    <property type="entry name" value="2,5-DIKETO-D-GLUCONIC ACID REDUCTASE"/>
    <property type="match status" value="1"/>
</dbReference>